<keyword evidence="4" id="KW-0029">Amino-acid transport</keyword>
<keyword evidence="2" id="KW-0813">Transport</keyword>
<evidence type="ECO:0000259" key="6">
    <source>
        <dbReference type="Pfam" id="PF13458"/>
    </source>
</evidence>
<evidence type="ECO:0000256" key="3">
    <source>
        <dbReference type="ARBA" id="ARBA00022729"/>
    </source>
</evidence>
<keyword evidence="8" id="KW-1185">Reference proteome</keyword>
<protein>
    <recommendedName>
        <fullName evidence="6">Leucine-binding protein domain-containing protein</fullName>
    </recommendedName>
</protein>
<gene>
    <name evidence="7" type="ORF">EFK50_12015</name>
</gene>
<dbReference type="SUPFAM" id="SSF53822">
    <property type="entry name" value="Periplasmic binding protein-like I"/>
    <property type="match status" value="1"/>
</dbReference>
<evidence type="ECO:0000313" key="7">
    <source>
        <dbReference type="EMBL" id="RNL62490.1"/>
    </source>
</evidence>
<feature type="domain" description="Leucine-binding protein" evidence="6">
    <location>
        <begin position="36"/>
        <end position="368"/>
    </location>
</feature>
<dbReference type="PROSITE" id="PS51257">
    <property type="entry name" value="PROKAR_LIPOPROTEIN"/>
    <property type="match status" value="1"/>
</dbReference>
<dbReference type="Pfam" id="PF13458">
    <property type="entry name" value="Peripla_BP_6"/>
    <property type="match status" value="1"/>
</dbReference>
<evidence type="ECO:0000256" key="1">
    <source>
        <dbReference type="ARBA" id="ARBA00010062"/>
    </source>
</evidence>
<proteinExistence type="inferred from homology"/>
<comment type="similarity">
    <text evidence="1">Belongs to the leucine-binding protein family.</text>
</comment>
<sequence length="392" mass="40787">MKFKKAYAASGVALALALSVSACGSDSGSGASGDSVTVAVAGPMTGDNGIYGQDQLSGVQFAAKEINDAGGIPSGPLKGKKIKVVKFDDVADPNQGASVAQKICDDSGIMAVFGHSNSSVTLAAEPIYERCGVPLFVSYSSNPAITAELHKNLFRTLIDDAKMGAEMASYSHDQLGFKKVGVLASDDDYGDGLKTNFTKTADEIGLDVAKAVTTSAKQKDFTPQLTELKNAGADSLVLLNTYTDAALQIKQAYAMGWKVPIFVTPGSNSPELVKIAGDKAAEGVIVAAVFDPNSTAPGPSKFVKDFTAANGKGPGESAAMSYDSFYVFLKSLEEGADDRASVIKKTDEIGTFTLPIRGELIFNETHEPTVVPGKPAQVLLQVKDGQIGSYTG</sequence>
<dbReference type="InterPro" id="IPR000709">
    <property type="entry name" value="Leu_Ile_Val-bd"/>
</dbReference>
<dbReference type="OrthoDB" id="7337537at2"/>
<feature type="chain" id="PRO_5038487199" description="Leucine-binding protein domain-containing protein" evidence="5">
    <location>
        <begin position="25"/>
        <end position="392"/>
    </location>
</feature>
<organism evidence="7 8">
    <name type="scientific">Nocardioides marmoriginsengisoli</name>
    <dbReference type="NCBI Taxonomy" id="661483"/>
    <lineage>
        <taxon>Bacteria</taxon>
        <taxon>Bacillati</taxon>
        <taxon>Actinomycetota</taxon>
        <taxon>Actinomycetes</taxon>
        <taxon>Propionibacteriales</taxon>
        <taxon>Nocardioidaceae</taxon>
        <taxon>Nocardioides</taxon>
    </lineage>
</organism>
<reference evidence="7 8" key="1">
    <citation type="submission" date="2018-11" db="EMBL/GenBank/DDBJ databases">
        <authorList>
            <person name="Li F."/>
        </authorList>
    </citation>
    <scope>NUCLEOTIDE SEQUENCE [LARGE SCALE GENOMIC DNA]</scope>
    <source>
        <strain evidence="7 8">Gsoil 097</strain>
    </source>
</reference>
<dbReference type="PANTHER" id="PTHR30483:SF6">
    <property type="entry name" value="PERIPLASMIC BINDING PROTEIN OF ABC TRANSPORTER FOR NATURAL AMINO ACIDS"/>
    <property type="match status" value="1"/>
</dbReference>
<dbReference type="GO" id="GO:0006865">
    <property type="term" value="P:amino acid transport"/>
    <property type="evidence" value="ECO:0007669"/>
    <property type="project" value="UniProtKB-KW"/>
</dbReference>
<evidence type="ECO:0000313" key="8">
    <source>
        <dbReference type="Proteomes" id="UP000267128"/>
    </source>
</evidence>
<dbReference type="PANTHER" id="PTHR30483">
    <property type="entry name" value="LEUCINE-SPECIFIC-BINDING PROTEIN"/>
    <property type="match status" value="1"/>
</dbReference>
<evidence type="ECO:0000256" key="2">
    <source>
        <dbReference type="ARBA" id="ARBA00022448"/>
    </source>
</evidence>
<name>A0A3N0CG97_9ACTN</name>
<feature type="signal peptide" evidence="5">
    <location>
        <begin position="1"/>
        <end position="24"/>
    </location>
</feature>
<accession>A0A3N0CG97</accession>
<dbReference type="InterPro" id="IPR028081">
    <property type="entry name" value="Leu-bd"/>
</dbReference>
<dbReference type="InterPro" id="IPR028082">
    <property type="entry name" value="Peripla_BP_I"/>
</dbReference>
<evidence type="ECO:0000256" key="5">
    <source>
        <dbReference type="SAM" id="SignalP"/>
    </source>
</evidence>
<dbReference type="EMBL" id="RJSE01000007">
    <property type="protein sequence ID" value="RNL62490.1"/>
    <property type="molecule type" value="Genomic_DNA"/>
</dbReference>
<dbReference type="PRINTS" id="PR00337">
    <property type="entry name" value="LEUILEVALBP"/>
</dbReference>
<keyword evidence="3 5" id="KW-0732">Signal</keyword>
<comment type="caution">
    <text evidence="7">The sequence shown here is derived from an EMBL/GenBank/DDBJ whole genome shotgun (WGS) entry which is preliminary data.</text>
</comment>
<dbReference type="AlphaFoldDB" id="A0A3N0CG97"/>
<dbReference type="RefSeq" id="WP_123227786.1">
    <property type="nucleotide sequence ID" value="NZ_RJSE01000007.1"/>
</dbReference>
<evidence type="ECO:0000256" key="4">
    <source>
        <dbReference type="ARBA" id="ARBA00022970"/>
    </source>
</evidence>
<dbReference type="InterPro" id="IPR051010">
    <property type="entry name" value="BCAA_transport"/>
</dbReference>
<dbReference type="Proteomes" id="UP000267128">
    <property type="component" value="Unassembled WGS sequence"/>
</dbReference>
<dbReference type="Gene3D" id="3.40.50.2300">
    <property type="match status" value="2"/>
</dbReference>